<dbReference type="Gene3D" id="3.40.50.1820">
    <property type="entry name" value="alpha/beta hydrolase"/>
    <property type="match status" value="1"/>
</dbReference>
<accession>A0A4D4J752</accession>
<keyword evidence="3" id="KW-1185">Reference proteome</keyword>
<dbReference type="RefSeq" id="WP_137813957.1">
    <property type="nucleotide sequence ID" value="NZ_BJFL01000010.1"/>
</dbReference>
<feature type="domain" description="AB hydrolase-1" evidence="1">
    <location>
        <begin position="29"/>
        <end position="263"/>
    </location>
</feature>
<dbReference type="Pfam" id="PF00561">
    <property type="entry name" value="Abhydrolase_1"/>
    <property type="match status" value="1"/>
</dbReference>
<evidence type="ECO:0000313" key="3">
    <source>
        <dbReference type="Proteomes" id="UP000298860"/>
    </source>
</evidence>
<dbReference type="GO" id="GO:0016787">
    <property type="term" value="F:hydrolase activity"/>
    <property type="evidence" value="ECO:0007669"/>
    <property type="project" value="UniProtKB-KW"/>
</dbReference>
<comment type="caution">
    <text evidence="2">The sequence shown here is derived from an EMBL/GenBank/DDBJ whole genome shotgun (WGS) entry which is preliminary data.</text>
</comment>
<dbReference type="PRINTS" id="PR00111">
    <property type="entry name" value="ABHYDROLASE"/>
</dbReference>
<protein>
    <submittedName>
        <fullName evidence="2">Alpha/beta hydrolase</fullName>
    </submittedName>
</protein>
<dbReference type="Proteomes" id="UP000298860">
    <property type="component" value="Unassembled WGS sequence"/>
</dbReference>
<dbReference type="OrthoDB" id="3400345at2"/>
<dbReference type="InterPro" id="IPR000073">
    <property type="entry name" value="AB_hydrolase_1"/>
</dbReference>
<dbReference type="AlphaFoldDB" id="A0A4D4J752"/>
<name>A0A4D4J752_9PSEU</name>
<organism evidence="2 3">
    <name type="scientific">Gandjariella thermophila</name>
    <dbReference type="NCBI Taxonomy" id="1931992"/>
    <lineage>
        <taxon>Bacteria</taxon>
        <taxon>Bacillati</taxon>
        <taxon>Actinomycetota</taxon>
        <taxon>Actinomycetes</taxon>
        <taxon>Pseudonocardiales</taxon>
        <taxon>Pseudonocardiaceae</taxon>
        <taxon>Gandjariella</taxon>
    </lineage>
</organism>
<dbReference type="EMBL" id="BJFL01000010">
    <property type="protein sequence ID" value="GDY30840.1"/>
    <property type="molecule type" value="Genomic_DNA"/>
</dbReference>
<sequence>MAISESLGAQQEIDLPRGRLRYRDRGEGPPVVFVHGLMANADLWRNVVPRVAEAGYRCIAPDWPLGAHELPVPGADLSPPGVADLIADLLNALDLRGVTLVANDTGGALTQIVLARRPERLARVVLTSCDSFEYFFPPPVLRYLPPLAALPGSAWLLVQALRSRWVQRLPIAYGWLTMRPLPPEILDSFVLPSRRSAAVRDDLRRFVRAVHRRYTLAAAEALPAFRRPVLLAWATEDRLFPVSLAHRLAERLPAARTALVPGSRTFVPEDQPERLAELVVDFAREGTRAGH</sequence>
<dbReference type="PANTHER" id="PTHR43689">
    <property type="entry name" value="HYDROLASE"/>
    <property type="match status" value="1"/>
</dbReference>
<evidence type="ECO:0000313" key="2">
    <source>
        <dbReference type="EMBL" id="GDY30840.1"/>
    </source>
</evidence>
<proteinExistence type="predicted"/>
<dbReference type="SUPFAM" id="SSF53474">
    <property type="entry name" value="alpha/beta-Hydrolases"/>
    <property type="match status" value="1"/>
</dbReference>
<reference evidence="3" key="1">
    <citation type="submission" date="2019-04" db="EMBL/GenBank/DDBJ databases">
        <title>Draft genome sequence of Pseudonocardiaceae bacterium SL3-2-4.</title>
        <authorList>
            <person name="Ningsih F."/>
            <person name="Yokota A."/>
            <person name="Sakai Y."/>
            <person name="Nanatani K."/>
            <person name="Yabe S."/>
            <person name="Oetari A."/>
            <person name="Sjamsuridzal W."/>
        </authorList>
    </citation>
    <scope>NUCLEOTIDE SEQUENCE [LARGE SCALE GENOMIC DNA]</scope>
    <source>
        <strain evidence="3">SL3-2-4</strain>
    </source>
</reference>
<dbReference type="PANTHER" id="PTHR43689:SF8">
    <property type="entry name" value="ALPHA_BETA-HYDROLASES SUPERFAMILY PROTEIN"/>
    <property type="match status" value="1"/>
</dbReference>
<keyword evidence="2" id="KW-0378">Hydrolase</keyword>
<gene>
    <name evidence="2" type="ORF">GTS_24730</name>
</gene>
<evidence type="ECO:0000259" key="1">
    <source>
        <dbReference type="Pfam" id="PF00561"/>
    </source>
</evidence>
<dbReference type="InterPro" id="IPR029058">
    <property type="entry name" value="AB_hydrolase_fold"/>
</dbReference>